<accession>A0A2U2DKU5</accession>
<feature type="chain" id="PRO_5015438914" description="DUF2147 domain-containing protein" evidence="1">
    <location>
        <begin position="21"/>
        <end position="177"/>
    </location>
</feature>
<comment type="caution">
    <text evidence="2">The sequence shown here is derived from an EMBL/GenBank/DDBJ whole genome shotgun (WGS) entry which is preliminary data.</text>
</comment>
<evidence type="ECO:0000313" key="3">
    <source>
        <dbReference type="Proteomes" id="UP000245252"/>
    </source>
</evidence>
<evidence type="ECO:0000313" key="2">
    <source>
        <dbReference type="EMBL" id="PWE53929.1"/>
    </source>
</evidence>
<protein>
    <recommendedName>
        <fullName evidence="4">DUF2147 domain-containing protein</fullName>
    </recommendedName>
</protein>
<reference evidence="2 3" key="1">
    <citation type="submission" date="2018-05" db="EMBL/GenBank/DDBJ databases">
        <title>The draft genome of strain NS-104.</title>
        <authorList>
            <person name="Hang P."/>
            <person name="Jiang J."/>
        </authorList>
    </citation>
    <scope>NUCLEOTIDE SEQUENCE [LARGE SCALE GENOMIC DNA]</scope>
    <source>
        <strain evidence="2 3">NS-104</strain>
    </source>
</reference>
<gene>
    <name evidence="2" type="ORF">DEM27_23750</name>
</gene>
<proteinExistence type="predicted"/>
<dbReference type="AlphaFoldDB" id="A0A2U2DKU5"/>
<feature type="signal peptide" evidence="1">
    <location>
        <begin position="1"/>
        <end position="20"/>
    </location>
</feature>
<dbReference type="EMBL" id="QFBC01000013">
    <property type="protein sequence ID" value="PWE53929.1"/>
    <property type="molecule type" value="Genomic_DNA"/>
</dbReference>
<keyword evidence="1" id="KW-0732">Signal</keyword>
<sequence>MKLAVIAAFATTLLAQPTLADDSAFLKSLSGTWSGSGSATTKIGAKPLQVSCKFKTTSTSGALSMSGSCRGFVVVRRTISATLRNKAGRYTGTYIGPSGRPSSLSGARDGNSVNLAITWIRVINGDKSAQPTIKKVGARGLQLRTTDRDPRTGKTIVDAITRASVFGLRRNPGTLIS</sequence>
<evidence type="ECO:0008006" key="4">
    <source>
        <dbReference type="Google" id="ProtNLM"/>
    </source>
</evidence>
<dbReference type="RefSeq" id="WP_109460725.1">
    <property type="nucleotide sequence ID" value="NZ_QFBC01000013.1"/>
</dbReference>
<keyword evidence="3" id="KW-1185">Reference proteome</keyword>
<evidence type="ECO:0000256" key="1">
    <source>
        <dbReference type="SAM" id="SignalP"/>
    </source>
</evidence>
<dbReference type="OrthoDB" id="7889051at2"/>
<dbReference type="Proteomes" id="UP000245252">
    <property type="component" value="Unassembled WGS sequence"/>
</dbReference>
<name>A0A2U2DKU5_9HYPH</name>
<organism evidence="2 3">
    <name type="scientific">Metarhizobium album</name>
    <dbReference type="NCBI Taxonomy" id="2182425"/>
    <lineage>
        <taxon>Bacteria</taxon>
        <taxon>Pseudomonadati</taxon>
        <taxon>Pseudomonadota</taxon>
        <taxon>Alphaproteobacteria</taxon>
        <taxon>Hyphomicrobiales</taxon>
        <taxon>Rhizobiaceae</taxon>
        <taxon>Metarhizobium</taxon>
    </lineage>
</organism>